<keyword evidence="2" id="KW-1185">Reference proteome</keyword>
<evidence type="ECO:0000313" key="2">
    <source>
        <dbReference type="Proteomes" id="UP000545774"/>
    </source>
</evidence>
<name>A0ACA9ASZ8_9CAUD</name>
<comment type="caution">
    <text evidence="1">The sequence shown here is derived from an EMBL/GenBank/DDBJ whole genome shotgun (WGS) entry which is preliminary data.</text>
</comment>
<organism evidence="1 2">
    <name type="scientific">Enterococcus phage vB_EhiS_268</name>
    <dbReference type="NCBI Taxonomy" id="2736817"/>
    <lineage>
        <taxon>Viruses</taxon>
        <taxon>Duplodnaviria</taxon>
        <taxon>Heunggongvirae</taxon>
        <taxon>Uroviricota</taxon>
        <taxon>Caudoviricetes</taxon>
        <taxon>Delfunavirus</taxon>
        <taxon>Delfunavirus v268</taxon>
    </lineage>
</organism>
<reference evidence="1" key="1">
    <citation type="submission" date="2020-07" db="EMBL/GenBank/DDBJ databases">
        <authorList>
            <person name="Ladero V."/>
        </authorList>
    </citation>
    <scope>NUCLEOTIDE SEQUENCE</scope>
</reference>
<evidence type="ECO:0000313" key="1">
    <source>
        <dbReference type="EMBL" id="CAD0300072.1"/>
    </source>
</evidence>
<sequence length="60" mass="7307">MIRLDKIMDILSYSAVYTINGEDYYHDQMTEIFKNSERWMVTFITQYDDYSINVILEEIK</sequence>
<protein>
    <submittedName>
        <fullName evidence="1">Uncharacterized protein</fullName>
    </submittedName>
</protein>
<dbReference type="EMBL" id="CAJDKB010000002">
    <property type="protein sequence ID" value="CAD0300072.1"/>
    <property type="molecule type" value="Genomic_DNA"/>
</dbReference>
<proteinExistence type="predicted"/>
<dbReference type="Proteomes" id="UP000545774">
    <property type="component" value="Unassembled WGS sequence"/>
</dbReference>
<accession>A0ACA9ASZ8</accession>